<dbReference type="Proteomes" id="UP001529510">
    <property type="component" value="Unassembled WGS sequence"/>
</dbReference>
<reference evidence="2 3" key="1">
    <citation type="submission" date="2024-05" db="EMBL/GenBank/DDBJ databases">
        <title>Genome sequencing and assembly of Indian major carp, Cirrhinus mrigala (Hamilton, 1822).</title>
        <authorList>
            <person name="Mohindra V."/>
            <person name="Chowdhury L.M."/>
            <person name="Lal K."/>
            <person name="Jena J.K."/>
        </authorList>
    </citation>
    <scope>NUCLEOTIDE SEQUENCE [LARGE SCALE GENOMIC DNA]</scope>
    <source>
        <strain evidence="2">CM1030</strain>
        <tissue evidence="2">Blood</tissue>
    </source>
</reference>
<feature type="compositionally biased region" description="Low complexity" evidence="1">
    <location>
        <begin position="226"/>
        <end position="235"/>
    </location>
</feature>
<feature type="region of interest" description="Disordered" evidence="1">
    <location>
        <begin position="1"/>
        <end position="35"/>
    </location>
</feature>
<feature type="compositionally biased region" description="Polar residues" evidence="1">
    <location>
        <begin position="155"/>
        <end position="169"/>
    </location>
</feature>
<proteinExistence type="predicted"/>
<feature type="compositionally biased region" description="Low complexity" evidence="1">
    <location>
        <begin position="752"/>
        <end position="763"/>
    </location>
</feature>
<dbReference type="EMBL" id="JAMKFB020000011">
    <property type="protein sequence ID" value="KAL0180448.1"/>
    <property type="molecule type" value="Genomic_DNA"/>
</dbReference>
<feature type="compositionally biased region" description="Low complexity" evidence="1">
    <location>
        <begin position="1"/>
        <end position="18"/>
    </location>
</feature>
<feature type="non-terminal residue" evidence="2">
    <location>
        <position position="1"/>
    </location>
</feature>
<feature type="region of interest" description="Disordered" evidence="1">
    <location>
        <begin position="225"/>
        <end position="247"/>
    </location>
</feature>
<dbReference type="AlphaFoldDB" id="A0ABD0Q2D2"/>
<evidence type="ECO:0000313" key="2">
    <source>
        <dbReference type="EMBL" id="KAL0180448.1"/>
    </source>
</evidence>
<sequence>TRYPDTRTLSRSISRSRTVPVQIRSRSRSDPRSRTRIPISRTLIHRSRTYRSNVLKFDYPFPLPVPDSRIPDHDTRFRITFPYPVYPVSRTVIRSRSSIPSSRFQSSYPYQVPVYRTSSVPRSVYRLIRYLYYHVSVTYPYSRYPYRTRTRTRSDPSIQFRSSTRSQFQLPSSNRYRTVRYDIPDSRTEPFQLAVPIPYTYSSYSPCHGFRYSYSTRSHVTIRPVTRSGSRTPFRSRSRSDPRSPFRTVPVHVTRSHVPDPSSVPDTPFSSRTRFHRIPFPDYPTRYRTVPYPITEPDPFRLPSRHRSQLTVLGSVHSYFPDSSSFPSTRSLPLSSIQFTVTDRSFPVHRLPVRTVPVPRLHVPFQFQIRITYTVPSSRYRYHVHVPVFTVNDSRTLPPLTIIQLIPYPIQLYVPLPYQVRIDTRYTRYPVNLYNTRIPYPLTVPDTDPSPFTVSISKFPNPITFPYSLTQFQFPFRSSNQIPVTHSVTFTVPILVSVTVPVHVTFPFTVPIFPYPLPVHVLSPTYPITITIYTFRSRSRSVPVPITPYPVPVPVYSSRSLTTFLIPVHVHVTVTRSRSRSLFSDQIPDNRKSSVYRYTLHDHPPFRSRYEPSSTYAFTDPDPGIRTTYLTPSRYLSVYPFSRSVFPLSRIPINLPDPFIPVSVPVPFPSPFNVIPYHESVPVPFQLSSYPFPLPNDPFPYNHGNPFQFRSPIYPSLFRTRTLNRYRYAEPTRSLITNPTSTESYQRHDPRNPVTRNSSSRSVSRSVTVPVPVFTLPFSTVPGSRYRIQFNVTRSSFLFPVPLSHVPFPFPFTLNYRFTIPITVSVTEPYSRTPVTTFTATVTVRNRSRYPYQRFPNTDTEPIIACYPVQDPVPVPVIHEPYPDPFLTPLRISPLLSRSQIPDTRTVPYPFSIPVRLPVHTILPRSRSVPYPVQITRIPIQFSKTIPYPDPVPRISSTFPFPRSVTRYQLMNPFPTVPVPCQITDYDSRFPIRTRVHVTEPVSNPDP</sequence>
<accession>A0ABD0Q2D2</accession>
<evidence type="ECO:0000313" key="3">
    <source>
        <dbReference type="Proteomes" id="UP001529510"/>
    </source>
</evidence>
<feature type="region of interest" description="Disordered" evidence="1">
    <location>
        <begin position="150"/>
        <end position="169"/>
    </location>
</feature>
<name>A0ABD0Q2D2_CIRMR</name>
<protein>
    <submittedName>
        <fullName evidence="2">Uncharacterized protein</fullName>
    </submittedName>
</protein>
<comment type="caution">
    <text evidence="2">The sequence shown here is derived from an EMBL/GenBank/DDBJ whole genome shotgun (WGS) entry which is preliminary data.</text>
</comment>
<keyword evidence="3" id="KW-1185">Reference proteome</keyword>
<feature type="region of interest" description="Disordered" evidence="1">
    <location>
        <begin position="737"/>
        <end position="763"/>
    </location>
</feature>
<gene>
    <name evidence="2" type="ORF">M9458_022854</name>
</gene>
<organism evidence="2 3">
    <name type="scientific">Cirrhinus mrigala</name>
    <name type="common">Mrigala</name>
    <dbReference type="NCBI Taxonomy" id="683832"/>
    <lineage>
        <taxon>Eukaryota</taxon>
        <taxon>Metazoa</taxon>
        <taxon>Chordata</taxon>
        <taxon>Craniata</taxon>
        <taxon>Vertebrata</taxon>
        <taxon>Euteleostomi</taxon>
        <taxon>Actinopterygii</taxon>
        <taxon>Neopterygii</taxon>
        <taxon>Teleostei</taxon>
        <taxon>Ostariophysi</taxon>
        <taxon>Cypriniformes</taxon>
        <taxon>Cyprinidae</taxon>
        <taxon>Labeoninae</taxon>
        <taxon>Labeonini</taxon>
        <taxon>Cirrhinus</taxon>
    </lineage>
</organism>
<evidence type="ECO:0000256" key="1">
    <source>
        <dbReference type="SAM" id="MobiDB-lite"/>
    </source>
</evidence>